<feature type="transmembrane region" description="Helical" evidence="1">
    <location>
        <begin position="6"/>
        <end position="28"/>
    </location>
</feature>
<proteinExistence type="predicted"/>
<dbReference type="RefSeq" id="WP_081474448.1">
    <property type="nucleotide sequence ID" value="NZ_JARJNT010000001.1"/>
</dbReference>
<keyword evidence="1" id="KW-0812">Transmembrane</keyword>
<dbReference type="Proteomes" id="UP000256324">
    <property type="component" value="Unassembled WGS sequence"/>
</dbReference>
<evidence type="ECO:0000313" key="3">
    <source>
        <dbReference type="Proteomes" id="UP000256324"/>
    </source>
</evidence>
<dbReference type="InterPro" id="IPR031596">
    <property type="entry name" value="MaAIMP_sms"/>
</dbReference>
<sequence length="34" mass="3668">MSTSAIIMMIIAMVTVWGGLAVSAISLFRQPEQD</sequence>
<keyword evidence="1" id="KW-0472">Membrane</keyword>
<dbReference type="Pfam" id="PF16951">
    <property type="entry name" value="MaAIMP_sms"/>
    <property type="match status" value="1"/>
</dbReference>
<dbReference type="NCBIfam" id="NF033493">
    <property type="entry name" value="MetS_like_NSS"/>
    <property type="match status" value="1"/>
</dbReference>
<evidence type="ECO:0000313" key="2">
    <source>
        <dbReference type="EMBL" id="REB68164.1"/>
    </source>
</evidence>
<keyword evidence="3" id="KW-1185">Reference proteome</keyword>
<gene>
    <name evidence="2" type="ORF">CP880_11455</name>
</gene>
<organism evidence="2 3">
    <name type="scientific">Cutibacterium namnetense</name>
    <dbReference type="NCBI Taxonomy" id="1574624"/>
    <lineage>
        <taxon>Bacteria</taxon>
        <taxon>Bacillati</taxon>
        <taxon>Actinomycetota</taxon>
        <taxon>Actinomycetes</taxon>
        <taxon>Propionibacteriales</taxon>
        <taxon>Propionibacteriaceae</taxon>
        <taxon>Cutibacterium</taxon>
    </lineage>
</organism>
<reference evidence="2 3" key="1">
    <citation type="submission" date="2017-09" db="EMBL/GenBank/DDBJ databases">
        <authorList>
            <person name="Bumgarner R.E."/>
        </authorList>
    </citation>
    <scope>NUCLEOTIDE SEQUENCE [LARGE SCALE GENOMIC DNA]</scope>
    <source>
        <strain evidence="2 3">T34998</strain>
    </source>
</reference>
<comment type="caution">
    <text evidence="2">The sequence shown here is derived from an EMBL/GenBank/DDBJ whole genome shotgun (WGS) entry which is preliminary data.</text>
</comment>
<keyword evidence="1" id="KW-1133">Transmembrane helix</keyword>
<name>A0ABX9I8W0_9ACTN</name>
<accession>A0ABX9I8W0</accession>
<protein>
    <submittedName>
        <fullName evidence="2">Methionine/alanine importer small subunit</fullName>
    </submittedName>
</protein>
<evidence type="ECO:0000256" key="1">
    <source>
        <dbReference type="SAM" id="Phobius"/>
    </source>
</evidence>
<dbReference type="EMBL" id="PCZS01000005">
    <property type="protein sequence ID" value="REB68164.1"/>
    <property type="molecule type" value="Genomic_DNA"/>
</dbReference>